<evidence type="ECO:0000256" key="2">
    <source>
        <dbReference type="ARBA" id="ARBA00007362"/>
    </source>
</evidence>
<feature type="transmembrane region" description="Helical" evidence="7">
    <location>
        <begin position="83"/>
        <end position="102"/>
    </location>
</feature>
<feature type="transmembrane region" description="Helical" evidence="7">
    <location>
        <begin position="114"/>
        <end position="133"/>
    </location>
</feature>
<comment type="subcellular location">
    <subcellularLocation>
        <location evidence="1">Cell membrane</location>
        <topology evidence="1">Multi-pass membrane protein</topology>
    </subcellularLocation>
</comment>
<dbReference type="AlphaFoldDB" id="A0ABD4X2B1"/>
<comment type="caution">
    <text evidence="9">The sequence shown here is derived from an EMBL/GenBank/DDBJ whole genome shotgun (WGS) entry which is preliminary data.</text>
</comment>
<evidence type="ECO:0000256" key="4">
    <source>
        <dbReference type="ARBA" id="ARBA00022692"/>
    </source>
</evidence>
<gene>
    <name evidence="9" type="ORF">PVE99_30050</name>
</gene>
<keyword evidence="3" id="KW-1003">Cell membrane</keyword>
<protein>
    <submittedName>
        <fullName evidence="9">DMT family transporter</fullName>
    </submittedName>
</protein>
<comment type="similarity">
    <text evidence="2">Belongs to the EamA transporter family.</text>
</comment>
<keyword evidence="5 7" id="KW-1133">Transmembrane helix</keyword>
<sequence length="170" mass="18421">MMMSGSGAETANLVGSAFIIISAITNALYNVLARKLTQRYSLLTITYIMTLFGFIAFNVIAIGNHVIEGTTGEFFQPFSNIKFLLAILYLGILSSLGTSYLSNYALSKIAAAQMSVFSNVATLITIIAGVLFLNEAFHFYHLIGGIMIIIGVIGTNFAGEKRKKDSKEDL</sequence>
<feature type="transmembrane region" description="Helical" evidence="7">
    <location>
        <begin position="12"/>
        <end position="33"/>
    </location>
</feature>
<evidence type="ECO:0000313" key="10">
    <source>
        <dbReference type="Proteomes" id="UP001213771"/>
    </source>
</evidence>
<keyword evidence="6 7" id="KW-0472">Membrane</keyword>
<evidence type="ECO:0000256" key="1">
    <source>
        <dbReference type="ARBA" id="ARBA00004651"/>
    </source>
</evidence>
<proteinExistence type="inferred from homology"/>
<dbReference type="Proteomes" id="UP001213771">
    <property type="component" value="Unassembled WGS sequence"/>
</dbReference>
<name>A0ABD4X2B1_PRIMG</name>
<evidence type="ECO:0000256" key="7">
    <source>
        <dbReference type="SAM" id="Phobius"/>
    </source>
</evidence>
<dbReference type="RefSeq" id="WP_082611986.1">
    <property type="nucleotide sequence ID" value="NZ_JARAOX010000233.1"/>
</dbReference>
<dbReference type="InterPro" id="IPR037185">
    <property type="entry name" value="EmrE-like"/>
</dbReference>
<evidence type="ECO:0000256" key="3">
    <source>
        <dbReference type="ARBA" id="ARBA00022475"/>
    </source>
</evidence>
<organism evidence="9 10">
    <name type="scientific">Priestia megaterium</name>
    <name type="common">Bacillus megaterium</name>
    <dbReference type="NCBI Taxonomy" id="1404"/>
    <lineage>
        <taxon>Bacteria</taxon>
        <taxon>Bacillati</taxon>
        <taxon>Bacillota</taxon>
        <taxon>Bacilli</taxon>
        <taxon>Bacillales</taxon>
        <taxon>Bacillaceae</taxon>
        <taxon>Priestia</taxon>
    </lineage>
</organism>
<dbReference type="GO" id="GO:0005886">
    <property type="term" value="C:plasma membrane"/>
    <property type="evidence" value="ECO:0007669"/>
    <property type="project" value="UniProtKB-SubCell"/>
</dbReference>
<dbReference type="Pfam" id="PF00892">
    <property type="entry name" value="EamA"/>
    <property type="match status" value="1"/>
</dbReference>
<evidence type="ECO:0000256" key="5">
    <source>
        <dbReference type="ARBA" id="ARBA00022989"/>
    </source>
</evidence>
<dbReference type="InterPro" id="IPR050638">
    <property type="entry name" value="AA-Vitamin_Transporters"/>
</dbReference>
<evidence type="ECO:0000259" key="8">
    <source>
        <dbReference type="Pfam" id="PF00892"/>
    </source>
</evidence>
<dbReference type="PANTHER" id="PTHR32322:SF18">
    <property type="entry name" value="S-ADENOSYLMETHIONINE_S-ADENOSYLHOMOCYSTEINE TRANSPORTER"/>
    <property type="match status" value="1"/>
</dbReference>
<accession>A0ABD4X2B1</accession>
<feature type="transmembrane region" description="Helical" evidence="7">
    <location>
        <begin position="40"/>
        <end position="63"/>
    </location>
</feature>
<feature type="domain" description="EamA" evidence="8">
    <location>
        <begin position="15"/>
        <end position="156"/>
    </location>
</feature>
<evidence type="ECO:0000256" key="6">
    <source>
        <dbReference type="ARBA" id="ARBA00023136"/>
    </source>
</evidence>
<evidence type="ECO:0000313" key="9">
    <source>
        <dbReference type="EMBL" id="MDD9786605.1"/>
    </source>
</evidence>
<feature type="transmembrane region" description="Helical" evidence="7">
    <location>
        <begin position="139"/>
        <end position="158"/>
    </location>
</feature>
<reference evidence="9 10" key="1">
    <citation type="submission" date="2023-02" db="EMBL/GenBank/DDBJ databases">
        <authorList>
            <person name="Olszewska D."/>
        </authorList>
    </citation>
    <scope>NUCLEOTIDE SEQUENCE [LARGE SCALE GENOMIC DNA]</scope>
    <source>
        <strain evidence="9 10">FDU301</strain>
    </source>
</reference>
<dbReference type="EMBL" id="JARAOX010000233">
    <property type="protein sequence ID" value="MDD9786605.1"/>
    <property type="molecule type" value="Genomic_DNA"/>
</dbReference>
<dbReference type="InterPro" id="IPR000620">
    <property type="entry name" value="EamA_dom"/>
</dbReference>
<dbReference type="SUPFAM" id="SSF103481">
    <property type="entry name" value="Multidrug resistance efflux transporter EmrE"/>
    <property type="match status" value="1"/>
</dbReference>
<dbReference type="PANTHER" id="PTHR32322">
    <property type="entry name" value="INNER MEMBRANE TRANSPORTER"/>
    <property type="match status" value="1"/>
</dbReference>
<keyword evidence="4 7" id="KW-0812">Transmembrane</keyword>